<feature type="region of interest" description="Disordered" evidence="1">
    <location>
        <begin position="34"/>
        <end position="69"/>
    </location>
</feature>
<evidence type="ECO:0000313" key="2">
    <source>
        <dbReference type="EMBL" id="CAK0891287.1"/>
    </source>
</evidence>
<dbReference type="EMBL" id="CAUYUJ010019453">
    <property type="protein sequence ID" value="CAK0891287.1"/>
    <property type="molecule type" value="Genomic_DNA"/>
</dbReference>
<protein>
    <submittedName>
        <fullName evidence="2">Uncharacterized protein</fullName>
    </submittedName>
</protein>
<evidence type="ECO:0000256" key="1">
    <source>
        <dbReference type="SAM" id="MobiDB-lite"/>
    </source>
</evidence>
<gene>
    <name evidence="2" type="ORF">PCOR1329_LOCUS71271</name>
</gene>
<name>A0ABN9X0J9_9DINO</name>
<evidence type="ECO:0000313" key="3">
    <source>
        <dbReference type="Proteomes" id="UP001189429"/>
    </source>
</evidence>
<dbReference type="Proteomes" id="UP001189429">
    <property type="component" value="Unassembled WGS sequence"/>
</dbReference>
<comment type="caution">
    <text evidence="2">The sequence shown here is derived from an EMBL/GenBank/DDBJ whole genome shotgun (WGS) entry which is preliminary data.</text>
</comment>
<proteinExistence type="predicted"/>
<organism evidence="2 3">
    <name type="scientific">Prorocentrum cordatum</name>
    <dbReference type="NCBI Taxonomy" id="2364126"/>
    <lineage>
        <taxon>Eukaryota</taxon>
        <taxon>Sar</taxon>
        <taxon>Alveolata</taxon>
        <taxon>Dinophyceae</taxon>
        <taxon>Prorocentrales</taxon>
        <taxon>Prorocentraceae</taxon>
        <taxon>Prorocentrum</taxon>
    </lineage>
</organism>
<accession>A0ABN9X0J9</accession>
<reference evidence="2" key="1">
    <citation type="submission" date="2023-10" db="EMBL/GenBank/DDBJ databases">
        <authorList>
            <person name="Chen Y."/>
            <person name="Shah S."/>
            <person name="Dougan E. K."/>
            <person name="Thang M."/>
            <person name="Chan C."/>
        </authorList>
    </citation>
    <scope>NUCLEOTIDE SEQUENCE [LARGE SCALE GENOMIC DNA]</scope>
</reference>
<sequence>MTSFPTLEFDLGGNLLSLPPDAYMAAVVGTDRARVPRAHRRPREPGGRPPFPAAPAGRPRGDPSQPVRHRARRRLLGRRRRRQPVQDAAHGVVHGVRLWRANLDIWIHGSVDSLSSGSTTPLSTSEGEDASSRALYLAEASDDCRPAETSSLARSLPHLRRIDISKLAATPLRVGHSKVRRI</sequence>
<keyword evidence="3" id="KW-1185">Reference proteome</keyword>